<feature type="transmembrane region" description="Helical" evidence="6">
    <location>
        <begin position="193"/>
        <end position="211"/>
    </location>
</feature>
<dbReference type="InterPro" id="IPR002181">
    <property type="entry name" value="Fibrinogen_a/b/g_C_dom"/>
</dbReference>
<dbReference type="Proteomes" id="UP000694865">
    <property type="component" value="Unplaced"/>
</dbReference>
<keyword evidence="4 6" id="KW-0472">Membrane</keyword>
<evidence type="ECO:0000256" key="5">
    <source>
        <dbReference type="RuleBase" id="RU000688"/>
    </source>
</evidence>
<dbReference type="PROSITE" id="PS50262">
    <property type="entry name" value="G_PROTEIN_RECEP_F1_2"/>
    <property type="match status" value="1"/>
</dbReference>
<comment type="subcellular location">
    <subcellularLocation>
        <location evidence="1">Membrane</location>
    </subcellularLocation>
</comment>
<feature type="transmembrane region" description="Helical" evidence="6">
    <location>
        <begin position="232"/>
        <end position="254"/>
    </location>
</feature>
<evidence type="ECO:0000313" key="10">
    <source>
        <dbReference type="RefSeq" id="XP_002730692.1"/>
    </source>
</evidence>
<evidence type="ECO:0000256" key="2">
    <source>
        <dbReference type="ARBA" id="ARBA00022692"/>
    </source>
</evidence>
<reference evidence="10" key="1">
    <citation type="submission" date="2025-08" db="UniProtKB">
        <authorList>
            <consortium name="RefSeq"/>
        </authorList>
    </citation>
    <scope>IDENTIFICATION</scope>
    <source>
        <tissue evidence="10">Testes</tissue>
    </source>
</reference>
<dbReference type="Gene3D" id="3.90.215.10">
    <property type="entry name" value="Gamma Fibrinogen, chain A, domain 1"/>
    <property type="match status" value="1"/>
</dbReference>
<dbReference type="InterPro" id="IPR017452">
    <property type="entry name" value="GPCR_Rhodpsn_7TM"/>
</dbReference>
<keyword evidence="5" id="KW-0807">Transducer</keyword>
<evidence type="ECO:0000256" key="1">
    <source>
        <dbReference type="ARBA" id="ARBA00004370"/>
    </source>
</evidence>
<dbReference type="Gene3D" id="1.20.1070.10">
    <property type="entry name" value="Rhodopsin 7-helix transmembrane proteins"/>
    <property type="match status" value="1"/>
</dbReference>
<feature type="transmembrane region" description="Helical" evidence="6">
    <location>
        <begin position="123"/>
        <end position="141"/>
    </location>
</feature>
<accession>A0ABM0GIN7</accession>
<keyword evidence="5" id="KW-0297">G-protein coupled receptor</keyword>
<dbReference type="RefSeq" id="XP_002730692.1">
    <property type="nucleotide sequence ID" value="XM_002730646.1"/>
</dbReference>
<gene>
    <name evidence="10" type="primary">LOC100369898</name>
</gene>
<dbReference type="SMART" id="SM00186">
    <property type="entry name" value="FBG"/>
    <property type="match status" value="1"/>
</dbReference>
<comment type="similarity">
    <text evidence="5">Belongs to the G-protein coupled receptor 1 family.</text>
</comment>
<organism evidence="9 10">
    <name type="scientific">Saccoglossus kowalevskii</name>
    <name type="common">Acorn worm</name>
    <dbReference type="NCBI Taxonomy" id="10224"/>
    <lineage>
        <taxon>Eukaryota</taxon>
        <taxon>Metazoa</taxon>
        <taxon>Hemichordata</taxon>
        <taxon>Enteropneusta</taxon>
        <taxon>Harrimaniidae</taxon>
        <taxon>Saccoglossus</taxon>
    </lineage>
</organism>
<dbReference type="PRINTS" id="PR00237">
    <property type="entry name" value="GPCRRHODOPSN"/>
</dbReference>
<dbReference type="InterPro" id="IPR050373">
    <property type="entry name" value="Fibrinogen_C-term_domain"/>
</dbReference>
<keyword evidence="2 5" id="KW-0812">Transmembrane</keyword>
<evidence type="ECO:0000256" key="6">
    <source>
        <dbReference type="SAM" id="Phobius"/>
    </source>
</evidence>
<dbReference type="InterPro" id="IPR014716">
    <property type="entry name" value="Fibrinogen_a/b/g_C_1"/>
</dbReference>
<dbReference type="PROSITE" id="PS00237">
    <property type="entry name" value="G_PROTEIN_RECEP_F1_1"/>
    <property type="match status" value="1"/>
</dbReference>
<dbReference type="Pfam" id="PF00147">
    <property type="entry name" value="Fibrinogen_C"/>
    <property type="match status" value="1"/>
</dbReference>
<evidence type="ECO:0000256" key="3">
    <source>
        <dbReference type="ARBA" id="ARBA00022989"/>
    </source>
</evidence>
<dbReference type="SUPFAM" id="SSF81321">
    <property type="entry name" value="Family A G protein-coupled receptor-like"/>
    <property type="match status" value="1"/>
</dbReference>
<keyword evidence="9" id="KW-1185">Reference proteome</keyword>
<evidence type="ECO:0000256" key="4">
    <source>
        <dbReference type="ARBA" id="ARBA00023136"/>
    </source>
</evidence>
<dbReference type="CDD" id="cd00637">
    <property type="entry name" value="7tm_classA_rhodopsin-like"/>
    <property type="match status" value="1"/>
</dbReference>
<evidence type="ECO:0000313" key="9">
    <source>
        <dbReference type="Proteomes" id="UP000694865"/>
    </source>
</evidence>
<dbReference type="PANTHER" id="PTHR19143:SF459">
    <property type="entry name" value="FIBRINOGEN C-TERMINAL DOMAIN-CONTAINING PROTEIN"/>
    <property type="match status" value="1"/>
</dbReference>
<keyword evidence="5" id="KW-0675">Receptor</keyword>
<evidence type="ECO:0000259" key="7">
    <source>
        <dbReference type="PROSITE" id="PS50262"/>
    </source>
</evidence>
<dbReference type="GeneID" id="100369898"/>
<protein>
    <submittedName>
        <fullName evidence="10">Uncharacterized protein LOC100369898</fullName>
    </submittedName>
</protein>
<dbReference type="InterPro" id="IPR000276">
    <property type="entry name" value="GPCR_Rhodpsn"/>
</dbReference>
<proteinExistence type="inferred from homology"/>
<dbReference type="Pfam" id="PF00001">
    <property type="entry name" value="7tm_1"/>
    <property type="match status" value="1"/>
</dbReference>
<dbReference type="SUPFAM" id="SSF56496">
    <property type="entry name" value="Fibrinogen C-terminal domain-like"/>
    <property type="match status" value="1"/>
</dbReference>
<sequence>MIADQIKLKISWRACVNGCMDRCMGGWIDMWTNGWSVYGWMDGMNMNEWVEGRKEEREEKERIKERKGTTRQFGPLSFSLKTQEIEMEINNSDNTTALMSHNVTEGTPMVREVDFNWVDICKSAMGIIGAIGNAIVIIIVLRTKKLQSITNTCIVSLAVADLFTSVLIIPYPLVHIPSGFVGELVCRFYVSGFLLWMNFDASVFNLMVVTAERYFAVVHPIKHKIHFTKKMMQVLIIGVWALSVVTHSFCLYIWQYDREEGGCKLDWPGSLAFQAFVGAQMSTREAIISTDAASTVKAQITTEQTTHFQETQETITSTDAASTVDVRATTEPTTTIQDVAATSLTITTPSPGTAYIVNTETQLTAIIGLSSTNGGVEVTSVKGYFADPTSSTISNIVDATGASSAAAGATEITDTTISLTLDAGHCANYSRVCIVLQTDPSPDGDTSNNEACTDITTICTDVAATSLVITTPASGTAYIVNREIQIFVIIELHQKNGGAEVTGVQGYFADMTSSKLSTMVDATGPYPVAAGETKISSTKFTLSLDAIQCASYSRVCIALQIDPSTDDDTSNNEACTDITTICTDCDAFGRESGVYQIQPTGVSQPLEVWCDITDSDVWTVIQHRQDGSFNFDVEWEEYKHGFGNIDGEYWIGNDNIYHLTNQSSYKLRIDLEKFDGETAYAEYEVFWIDDENNNYALHCEGYAGTAGDGMMYHNGQQFSTPDIDNDNDGSHCASEMHGGWWFDTCEELHYLNGIYYQQQEAHLDGIVWFTWNDMKTLKSSTIKIQNIS</sequence>
<dbReference type="CDD" id="cd00087">
    <property type="entry name" value="FReD"/>
    <property type="match status" value="1"/>
</dbReference>
<name>A0ABM0GIN7_SACKO</name>
<keyword evidence="3 6" id="KW-1133">Transmembrane helix</keyword>
<evidence type="ECO:0000259" key="8">
    <source>
        <dbReference type="PROSITE" id="PS51406"/>
    </source>
</evidence>
<feature type="domain" description="G-protein coupled receptors family 1 profile" evidence="7">
    <location>
        <begin position="132"/>
        <end position="245"/>
    </location>
</feature>
<feature type="transmembrane region" description="Helical" evidence="6">
    <location>
        <begin position="153"/>
        <end position="173"/>
    </location>
</feature>
<dbReference type="PANTHER" id="PTHR19143">
    <property type="entry name" value="FIBRINOGEN/TENASCIN/ANGIOPOEITIN"/>
    <property type="match status" value="1"/>
</dbReference>
<dbReference type="InterPro" id="IPR036056">
    <property type="entry name" value="Fibrinogen-like_C"/>
</dbReference>
<feature type="domain" description="Fibrinogen C-terminal" evidence="8">
    <location>
        <begin position="576"/>
        <end position="788"/>
    </location>
</feature>
<dbReference type="PROSITE" id="PS51406">
    <property type="entry name" value="FIBRINOGEN_C_2"/>
    <property type="match status" value="1"/>
</dbReference>